<evidence type="ECO:0000313" key="2">
    <source>
        <dbReference type="EMBL" id="PSJ40580.1"/>
    </source>
</evidence>
<dbReference type="AlphaFoldDB" id="A0A2P7QRM5"/>
<sequence>MRAVAFFRSWPMLTRTALAFALLGGVALPNRHAGLFSNHPDPLAARAEHSAAWNRVLGLRPPRRRSRGRWRRRAGAAGPRVPAAGGAASIVPAGSPIRSPAQAGPVP</sequence>
<evidence type="ECO:0000313" key="3">
    <source>
        <dbReference type="Proteomes" id="UP000241167"/>
    </source>
</evidence>
<name>A0A2P7QRM5_9SPHN</name>
<feature type="region of interest" description="Disordered" evidence="1">
    <location>
        <begin position="63"/>
        <end position="107"/>
    </location>
</feature>
<feature type="compositionally biased region" description="Low complexity" evidence="1">
    <location>
        <begin position="75"/>
        <end position="89"/>
    </location>
</feature>
<accession>A0A2P7QRM5</accession>
<proteinExistence type="predicted"/>
<dbReference type="Proteomes" id="UP000241167">
    <property type="component" value="Unassembled WGS sequence"/>
</dbReference>
<organism evidence="2 3">
    <name type="scientific">Allosphingosinicella deserti</name>
    <dbReference type="NCBI Taxonomy" id="2116704"/>
    <lineage>
        <taxon>Bacteria</taxon>
        <taxon>Pseudomonadati</taxon>
        <taxon>Pseudomonadota</taxon>
        <taxon>Alphaproteobacteria</taxon>
        <taxon>Sphingomonadales</taxon>
        <taxon>Sphingomonadaceae</taxon>
        <taxon>Allosphingosinicella</taxon>
    </lineage>
</organism>
<protein>
    <submittedName>
        <fullName evidence="2">Uncharacterized protein</fullName>
    </submittedName>
</protein>
<dbReference type="RefSeq" id="WP_106512732.1">
    <property type="nucleotide sequence ID" value="NZ_PXYI01000003.1"/>
</dbReference>
<dbReference type="EMBL" id="PXYI01000003">
    <property type="protein sequence ID" value="PSJ40580.1"/>
    <property type="molecule type" value="Genomic_DNA"/>
</dbReference>
<gene>
    <name evidence="2" type="ORF">C7I55_09645</name>
</gene>
<keyword evidence="3" id="KW-1185">Reference proteome</keyword>
<comment type="caution">
    <text evidence="2">The sequence shown here is derived from an EMBL/GenBank/DDBJ whole genome shotgun (WGS) entry which is preliminary data.</text>
</comment>
<feature type="compositionally biased region" description="Basic residues" evidence="1">
    <location>
        <begin position="63"/>
        <end position="74"/>
    </location>
</feature>
<evidence type="ECO:0000256" key="1">
    <source>
        <dbReference type="SAM" id="MobiDB-lite"/>
    </source>
</evidence>
<reference evidence="2 3" key="1">
    <citation type="submission" date="2018-03" db="EMBL/GenBank/DDBJ databases">
        <title>The draft genome of Sphingosinicella sp. GL-C-18.</title>
        <authorList>
            <person name="Liu L."/>
            <person name="Li L."/>
            <person name="Liang L."/>
            <person name="Zhang X."/>
            <person name="Wang T."/>
        </authorList>
    </citation>
    <scope>NUCLEOTIDE SEQUENCE [LARGE SCALE GENOMIC DNA]</scope>
    <source>
        <strain evidence="2 3">GL-C-18</strain>
    </source>
</reference>